<dbReference type="OrthoDB" id="419598at2759"/>
<dbReference type="Gene3D" id="3.40.50.720">
    <property type="entry name" value="NAD(P)-binding Rossmann-like Domain"/>
    <property type="match status" value="1"/>
</dbReference>
<reference evidence="3" key="1">
    <citation type="journal article" date="2013" name="BMC Genomics">
        <title>Genome and transcriptome sequencing of the halophilic fungus Wallemia ichthyophaga: haloadaptations present and absent.</title>
        <authorList>
            <person name="Zajc J."/>
            <person name="Liu Y."/>
            <person name="Dai W."/>
            <person name="Yang Z."/>
            <person name="Hu J."/>
            <person name="Gostincar C."/>
            <person name="Gunde-Cimerman N."/>
        </authorList>
    </citation>
    <scope>NUCLEOTIDE SEQUENCE [LARGE SCALE GENOMIC DNA]</scope>
    <source>
        <strain evidence="3">EXF-994 / CBS 113033</strain>
    </source>
</reference>
<dbReference type="OMA" id="GWYWENY"/>
<dbReference type="PANTHER" id="PTHR47129">
    <property type="entry name" value="QUINONE OXIDOREDUCTASE 2"/>
    <property type="match status" value="1"/>
</dbReference>
<evidence type="ECO:0000313" key="3">
    <source>
        <dbReference type="Proteomes" id="UP000014064"/>
    </source>
</evidence>
<dbReference type="InterPro" id="IPR008030">
    <property type="entry name" value="NmrA-like"/>
</dbReference>
<sequence length="318" mass="34707">MPQSIAVFPAVGNLGSSVTSHLSALTDHSNLILVARNTSKIAVDDAHLRQADYENERSLQGVFDGAETLILVSYPSLQDDFRFEVHKRAINAAVGSGVKHIFYSSLAFGGESNKSVAQVMQAHLKTEAYLAELAQSGKILYTAIREGLYNESYPLYLSGYDIQNPADEVKIPHDGGGKGVAWASTDNLGEATAKLVAKVAGGDKSWAERVTNNMILLSGPKSYTLADTLAIISRKVGKDIKIKQVSVEEFSSQPHLLKALEFYSRNDDDPVAGAKDWTKRWANAYDAIQRGETTVTSNALEELLERKPISFEETIMNI</sequence>
<dbReference type="Pfam" id="PF05368">
    <property type="entry name" value="NmrA"/>
    <property type="match status" value="1"/>
</dbReference>
<organism evidence="2 3">
    <name type="scientific">Wallemia ichthyophaga (strain EXF-994 / CBS 113033)</name>
    <dbReference type="NCBI Taxonomy" id="1299270"/>
    <lineage>
        <taxon>Eukaryota</taxon>
        <taxon>Fungi</taxon>
        <taxon>Dikarya</taxon>
        <taxon>Basidiomycota</taxon>
        <taxon>Wallemiomycotina</taxon>
        <taxon>Wallemiomycetes</taxon>
        <taxon>Wallemiales</taxon>
        <taxon>Wallemiaceae</taxon>
        <taxon>Wallemia</taxon>
    </lineage>
</organism>
<dbReference type="PANTHER" id="PTHR47129:SF1">
    <property type="entry name" value="NMRA-LIKE DOMAIN-CONTAINING PROTEIN"/>
    <property type="match status" value="1"/>
</dbReference>
<feature type="domain" description="NmrA-like" evidence="1">
    <location>
        <begin position="3"/>
        <end position="252"/>
    </location>
</feature>
<dbReference type="HOGENOM" id="CLU_007383_10_4_1"/>
<dbReference type="AlphaFoldDB" id="R9A9S2"/>
<accession>R9A9S2</accession>
<keyword evidence="3" id="KW-1185">Reference proteome</keyword>
<gene>
    <name evidence="2" type="ORF">J056_002879</name>
</gene>
<dbReference type="GeneID" id="20375831"/>
<dbReference type="RefSeq" id="XP_009270419.1">
    <property type="nucleotide sequence ID" value="XM_009272144.1"/>
</dbReference>
<dbReference type="EMBL" id="KE007252">
    <property type="protein sequence ID" value="EOQ98769.1"/>
    <property type="molecule type" value="Genomic_DNA"/>
</dbReference>
<proteinExistence type="predicted"/>
<dbReference type="KEGG" id="wic:J056_002879"/>
<dbReference type="Proteomes" id="UP000014064">
    <property type="component" value="Unassembled WGS sequence"/>
</dbReference>
<evidence type="ECO:0000259" key="1">
    <source>
        <dbReference type="Pfam" id="PF05368"/>
    </source>
</evidence>
<dbReference type="InterPro" id="IPR036291">
    <property type="entry name" value="NAD(P)-bd_dom_sf"/>
</dbReference>
<dbReference type="eggNOG" id="ENOG502S0NM">
    <property type="taxonomic scope" value="Eukaryota"/>
</dbReference>
<evidence type="ECO:0000313" key="2">
    <source>
        <dbReference type="EMBL" id="EOQ98769.1"/>
    </source>
</evidence>
<dbReference type="Gene3D" id="3.90.25.10">
    <property type="entry name" value="UDP-galactose 4-epimerase, domain 1"/>
    <property type="match status" value="1"/>
</dbReference>
<dbReference type="STRING" id="1299270.R9A9S2"/>
<dbReference type="InterPro" id="IPR052718">
    <property type="entry name" value="NmrA-type_oxidoreductase"/>
</dbReference>
<name>R9A9S2_WALI9</name>
<dbReference type="SUPFAM" id="SSF51735">
    <property type="entry name" value="NAD(P)-binding Rossmann-fold domains"/>
    <property type="match status" value="1"/>
</dbReference>
<protein>
    <submittedName>
        <fullName evidence="2">Quinone oxidoreductase 2</fullName>
    </submittedName>
</protein>